<keyword evidence="5" id="KW-0539">Nucleus</keyword>
<evidence type="ECO:0000313" key="10">
    <source>
        <dbReference type="Proteomes" id="UP000797356"/>
    </source>
</evidence>
<feature type="region of interest" description="Disordered" evidence="7">
    <location>
        <begin position="226"/>
        <end position="251"/>
    </location>
</feature>
<feature type="compositionally biased region" description="Low complexity" evidence="7">
    <location>
        <begin position="147"/>
        <end position="169"/>
    </location>
</feature>
<protein>
    <submittedName>
        <fullName evidence="9">Dehydration-responsive element-binding protein 2E-like</fullName>
    </submittedName>
</protein>
<dbReference type="PRINTS" id="PR00367">
    <property type="entry name" value="ETHRSPELEMNT"/>
</dbReference>
<keyword evidence="10" id="KW-1185">Reference proteome</keyword>
<comment type="caution">
    <text evidence="9">The sequence shown here is derived from an EMBL/GenBank/DDBJ whole genome shotgun (WGS) entry which is preliminary data.</text>
</comment>
<dbReference type="OrthoDB" id="550883at2759"/>
<proteinExistence type="inferred from homology"/>
<organism evidence="9 10">
    <name type="scientific">Cocos nucifera</name>
    <name type="common">Coconut palm</name>
    <dbReference type="NCBI Taxonomy" id="13894"/>
    <lineage>
        <taxon>Eukaryota</taxon>
        <taxon>Viridiplantae</taxon>
        <taxon>Streptophyta</taxon>
        <taxon>Embryophyta</taxon>
        <taxon>Tracheophyta</taxon>
        <taxon>Spermatophyta</taxon>
        <taxon>Magnoliopsida</taxon>
        <taxon>Liliopsida</taxon>
        <taxon>Arecaceae</taxon>
        <taxon>Arecoideae</taxon>
        <taxon>Cocoseae</taxon>
        <taxon>Attaleinae</taxon>
        <taxon>Cocos</taxon>
    </lineage>
</organism>
<comment type="similarity">
    <text evidence="6">Belongs to the AP2/ERF transcription factor family. ERF subfamily.</text>
</comment>
<dbReference type="PANTHER" id="PTHR31241">
    <property type="entry name" value="DEHYDRATION-RESPONSIVE ELEMENT-BINDING PROTEIN 2C"/>
    <property type="match status" value="1"/>
</dbReference>
<feature type="region of interest" description="Disordered" evidence="7">
    <location>
        <begin position="147"/>
        <end position="171"/>
    </location>
</feature>
<evidence type="ECO:0000256" key="2">
    <source>
        <dbReference type="ARBA" id="ARBA00023015"/>
    </source>
</evidence>
<keyword evidence="3" id="KW-0238">DNA-binding</keyword>
<evidence type="ECO:0000256" key="6">
    <source>
        <dbReference type="ARBA" id="ARBA00024343"/>
    </source>
</evidence>
<dbReference type="SMART" id="SM00380">
    <property type="entry name" value="AP2"/>
    <property type="match status" value="1"/>
</dbReference>
<dbReference type="PANTHER" id="PTHR31241:SF2">
    <property type="entry name" value="DEHYDRATION-RESPONSIVE ELEMENT-BINDING PROTEIN 2F"/>
    <property type="match status" value="1"/>
</dbReference>
<dbReference type="GO" id="GO:0003700">
    <property type="term" value="F:DNA-binding transcription factor activity"/>
    <property type="evidence" value="ECO:0007669"/>
    <property type="project" value="InterPro"/>
</dbReference>
<feature type="region of interest" description="Disordered" evidence="7">
    <location>
        <begin position="1"/>
        <end position="28"/>
    </location>
</feature>
<evidence type="ECO:0000256" key="4">
    <source>
        <dbReference type="ARBA" id="ARBA00023163"/>
    </source>
</evidence>
<feature type="domain" description="AP2/ERF" evidence="8">
    <location>
        <begin position="30"/>
        <end position="87"/>
    </location>
</feature>
<dbReference type="GO" id="GO:0045893">
    <property type="term" value="P:positive regulation of DNA-templated transcription"/>
    <property type="evidence" value="ECO:0007669"/>
    <property type="project" value="TreeGrafter"/>
</dbReference>
<dbReference type="EMBL" id="CM017879">
    <property type="protein sequence ID" value="KAG1359176.1"/>
    <property type="molecule type" value="Genomic_DNA"/>
</dbReference>
<evidence type="ECO:0000256" key="7">
    <source>
        <dbReference type="SAM" id="MobiDB-lite"/>
    </source>
</evidence>
<evidence type="ECO:0000256" key="3">
    <source>
        <dbReference type="ARBA" id="ARBA00023125"/>
    </source>
</evidence>
<name>A0A8K0II04_COCNU</name>
<evidence type="ECO:0000313" key="9">
    <source>
        <dbReference type="EMBL" id="KAG1359176.1"/>
    </source>
</evidence>
<dbReference type="GO" id="GO:0005634">
    <property type="term" value="C:nucleus"/>
    <property type="evidence" value="ECO:0007669"/>
    <property type="project" value="UniProtKB-SubCell"/>
</dbReference>
<gene>
    <name evidence="9" type="ORF">COCNU_08G006220</name>
</gene>
<dbReference type="InterPro" id="IPR036955">
    <property type="entry name" value="AP2/ERF_dom_sf"/>
</dbReference>
<reference evidence="9" key="1">
    <citation type="journal article" date="2017" name="Gigascience">
        <title>The genome draft of coconut (Cocos nucifera).</title>
        <authorList>
            <person name="Xiao Y."/>
            <person name="Xu P."/>
            <person name="Fan H."/>
            <person name="Baudouin L."/>
            <person name="Xia W."/>
            <person name="Bocs S."/>
            <person name="Xu J."/>
            <person name="Li Q."/>
            <person name="Guo A."/>
            <person name="Zhou L."/>
            <person name="Li J."/>
            <person name="Wu Y."/>
            <person name="Ma Z."/>
            <person name="Armero A."/>
            <person name="Issali A.E."/>
            <person name="Liu N."/>
            <person name="Peng M."/>
            <person name="Yang Y."/>
        </authorList>
    </citation>
    <scope>NUCLEOTIDE SEQUENCE</scope>
    <source>
        <tissue evidence="9">Spear leaf of Hainan Tall coconut</tissue>
    </source>
</reference>
<comment type="subcellular location">
    <subcellularLocation>
        <location evidence="1">Nucleus</location>
    </subcellularLocation>
</comment>
<dbReference type="CDD" id="cd00018">
    <property type="entry name" value="AP2"/>
    <property type="match status" value="1"/>
</dbReference>
<dbReference type="SUPFAM" id="SSF54171">
    <property type="entry name" value="DNA-binding domain"/>
    <property type="match status" value="1"/>
</dbReference>
<dbReference type="GO" id="GO:0000976">
    <property type="term" value="F:transcription cis-regulatory region binding"/>
    <property type="evidence" value="ECO:0007669"/>
    <property type="project" value="TreeGrafter"/>
</dbReference>
<dbReference type="InterPro" id="IPR016177">
    <property type="entry name" value="DNA-bd_dom_sf"/>
</dbReference>
<dbReference type="AlphaFoldDB" id="A0A8K0II04"/>
<keyword evidence="2" id="KW-0805">Transcription regulation</keyword>
<dbReference type="FunFam" id="3.30.730.10:FF:000001">
    <property type="entry name" value="Ethylene-responsive transcription factor 2"/>
    <property type="match status" value="1"/>
</dbReference>
<keyword evidence="4" id="KW-0804">Transcription</keyword>
<dbReference type="Pfam" id="PF00847">
    <property type="entry name" value="AP2"/>
    <property type="match status" value="1"/>
</dbReference>
<evidence type="ECO:0000256" key="1">
    <source>
        <dbReference type="ARBA" id="ARBA00004123"/>
    </source>
</evidence>
<dbReference type="GO" id="GO:0006950">
    <property type="term" value="P:response to stress"/>
    <property type="evidence" value="ECO:0007669"/>
    <property type="project" value="TreeGrafter"/>
</dbReference>
<evidence type="ECO:0000256" key="5">
    <source>
        <dbReference type="ARBA" id="ARBA00023242"/>
    </source>
</evidence>
<dbReference type="InterPro" id="IPR001471">
    <property type="entry name" value="AP2/ERF_dom"/>
</dbReference>
<dbReference type="Proteomes" id="UP000797356">
    <property type="component" value="Chromosome 8"/>
</dbReference>
<accession>A0A8K0II04</accession>
<dbReference type="PROSITE" id="PS51032">
    <property type="entry name" value="AP2_ERF"/>
    <property type="match status" value="1"/>
</dbReference>
<sequence length="303" mass="33413">MDNARKFPPLRPWKKGPTRGKGGPQNASCEYRGVRQRTWGKWVAEIREPKKRTRLWLGSFATAEEAAMAYDDAARRLYGPDAYLNLPHLRSTTINSSTIIGKSPQYRFKWFPSNNFTSMIPSCGLLNLNAQHNVHVIHQKLQEFKNSRPSSSSLSSSSSSSCPGSFRSLEPPPTVAAIEKTHLESSNMAVEGASYMAIEKAPVGGAEKPQIDLKEFLQQLGVIKEEESRPEADEGAESSVMAEPTQDSGGVASEMVGFGEGDFNWDTLVEMRAFEDHSVVGDGGLQVDDVHEELSLPISLWDL</sequence>
<evidence type="ECO:0000259" key="8">
    <source>
        <dbReference type="PROSITE" id="PS51032"/>
    </source>
</evidence>
<reference evidence="9" key="2">
    <citation type="submission" date="2019-07" db="EMBL/GenBank/DDBJ databases">
        <authorList>
            <person name="Yang Y."/>
            <person name="Bocs S."/>
            <person name="Baudouin L."/>
        </authorList>
    </citation>
    <scope>NUCLEOTIDE SEQUENCE</scope>
    <source>
        <tissue evidence="9">Spear leaf of Hainan Tall coconut</tissue>
    </source>
</reference>
<dbReference type="Gene3D" id="3.30.730.10">
    <property type="entry name" value="AP2/ERF domain"/>
    <property type="match status" value="1"/>
</dbReference>